<dbReference type="Gene3D" id="1.10.1380.10">
    <property type="entry name" value="Neutral endopeptidase , domain2"/>
    <property type="match status" value="1"/>
</dbReference>
<reference evidence="12" key="2">
    <citation type="submission" date="2016-04" db="EMBL/GenBank/DDBJ databases">
        <title>First Complete Genome Sequence of a Subdivision 6 Acidobacterium.</title>
        <authorList>
            <person name="Huang S."/>
            <person name="Vieira S."/>
            <person name="Bunk B."/>
            <person name="Riedel T."/>
            <person name="Sproeer C."/>
            <person name="Overmann J."/>
        </authorList>
    </citation>
    <scope>NUCLEOTIDE SEQUENCE [LARGE SCALE GENOMIC DNA]</scope>
    <source>
        <strain evidence="12">DSM 100886 HEG_-6_39</strain>
    </source>
</reference>
<protein>
    <submittedName>
        <fullName evidence="11">Neutral endopeptidase</fullName>
        <ecNumber evidence="11">3.4.24.-</ecNumber>
    </submittedName>
</protein>
<dbReference type="InterPro" id="IPR024079">
    <property type="entry name" value="MetalloPept_cat_dom_sf"/>
</dbReference>
<dbReference type="InterPro" id="IPR000718">
    <property type="entry name" value="Peptidase_M13"/>
</dbReference>
<dbReference type="PATRIC" id="fig|1813736.3.peg.5660"/>
<dbReference type="PANTHER" id="PTHR11733:SF167">
    <property type="entry name" value="FI17812P1-RELATED"/>
    <property type="match status" value="1"/>
</dbReference>
<dbReference type="AlphaFoldDB" id="A0A143PV86"/>
<keyword evidence="3" id="KW-0645">Protease</keyword>
<sequence length="682" mass="74591" precursor="true">MRRFILAAPTAALLVACSGPSPAPPAAAPPAKAALGVFGVETANMDTTVKPGDDFFKYANGKWLATFKMPADKARFGAFDALGDKSEADVKTVVESLAAEKPAAGTTAAKVGDMYSSWMDEAAIEARGIAPLQPYLDKINGVSDTAGVLALMGTTDFASPFGLGVEADPQDPTKYAIWAGQDGLGMPDRDYYLGKDASFEKYRAAYKTYVTKIFELLGDAAPAASADTVMALETKIAQGHWPQANLRDVAKAIKPMPFAEFKAFAPTVPWDTFLTGLGMPAAPEKIVAYGDTAVRAGAALVGKEPVAAWKKYLAFHIASDNAAHLPKAFDDASFEFFGKTLQGVQAKRERWKRGVSLLDDQIGEGVGEVYVTKFFPPENKARMDALVVNLRKALEGRLKTLAWMDEATRAEALKKLATFEPRVGYPSKWRDYSKMTIEKGKHFENVINARNFEWKRQVARIGKTVDREEWGMNPQTVNAGYNPLMNQITFPAAILQPPFFDVSADAAVNYGAIGGVIGHEIGHGFDDQGRAFDEAGRTRNWWTPDTDTKFKAATQQLGTQYSKYCPVPNGCINGQLTMGENIGDLGGLTMAYTAYKLSLNGKEAPVIGGFTGDQRFFLAWAQVWRATAREDDTRQRLVIDPHSMPEFRTNGVVRNMDAWYAAFDVKPEDKLYLPPDQRVKIW</sequence>
<evidence type="ECO:0000256" key="3">
    <source>
        <dbReference type="ARBA" id="ARBA00022670"/>
    </source>
</evidence>
<feature type="chain" id="PRO_5007512040" evidence="8">
    <location>
        <begin position="24"/>
        <end position="682"/>
    </location>
</feature>
<keyword evidence="4" id="KW-0479">Metal-binding</keyword>
<evidence type="ECO:0000259" key="9">
    <source>
        <dbReference type="Pfam" id="PF01431"/>
    </source>
</evidence>
<dbReference type="Gene3D" id="3.40.390.10">
    <property type="entry name" value="Collagenase (Catalytic Domain)"/>
    <property type="match status" value="1"/>
</dbReference>
<evidence type="ECO:0000256" key="8">
    <source>
        <dbReference type="SAM" id="SignalP"/>
    </source>
</evidence>
<dbReference type="EC" id="3.4.24.-" evidence="11"/>
<feature type="domain" description="Peptidase M13 N-terminal" evidence="10">
    <location>
        <begin position="51"/>
        <end position="426"/>
    </location>
</feature>
<dbReference type="PROSITE" id="PS51257">
    <property type="entry name" value="PROKAR_LIPOPROTEIN"/>
    <property type="match status" value="1"/>
</dbReference>
<dbReference type="InterPro" id="IPR008753">
    <property type="entry name" value="Peptidase_M13_N"/>
</dbReference>
<proteinExistence type="inferred from homology"/>
<keyword evidence="12" id="KW-1185">Reference proteome</keyword>
<keyword evidence="7" id="KW-0482">Metalloprotease</keyword>
<evidence type="ECO:0000313" key="11">
    <source>
        <dbReference type="EMBL" id="AMY12108.1"/>
    </source>
</evidence>
<dbReference type="GO" id="GO:0046872">
    <property type="term" value="F:metal ion binding"/>
    <property type="evidence" value="ECO:0007669"/>
    <property type="project" value="UniProtKB-KW"/>
</dbReference>
<dbReference type="Pfam" id="PF01431">
    <property type="entry name" value="Peptidase_M13"/>
    <property type="match status" value="1"/>
</dbReference>
<dbReference type="GO" id="GO:0005886">
    <property type="term" value="C:plasma membrane"/>
    <property type="evidence" value="ECO:0007669"/>
    <property type="project" value="TreeGrafter"/>
</dbReference>
<dbReference type="EMBL" id="CP015136">
    <property type="protein sequence ID" value="AMY12108.1"/>
    <property type="molecule type" value="Genomic_DNA"/>
</dbReference>
<dbReference type="PRINTS" id="PR00786">
    <property type="entry name" value="NEPRILYSIN"/>
</dbReference>
<dbReference type="Pfam" id="PF05649">
    <property type="entry name" value="Peptidase_M13_N"/>
    <property type="match status" value="1"/>
</dbReference>
<dbReference type="RefSeq" id="WP_110173592.1">
    <property type="nucleotide sequence ID" value="NZ_CP015136.1"/>
</dbReference>
<evidence type="ECO:0000256" key="7">
    <source>
        <dbReference type="ARBA" id="ARBA00023049"/>
    </source>
</evidence>
<keyword evidence="6" id="KW-0862">Zinc</keyword>
<dbReference type="PROSITE" id="PS51885">
    <property type="entry name" value="NEPRILYSIN"/>
    <property type="match status" value="1"/>
</dbReference>
<dbReference type="Proteomes" id="UP000076079">
    <property type="component" value="Chromosome"/>
</dbReference>
<organism evidence="11 12">
    <name type="scientific">Luteitalea pratensis</name>
    <dbReference type="NCBI Taxonomy" id="1855912"/>
    <lineage>
        <taxon>Bacteria</taxon>
        <taxon>Pseudomonadati</taxon>
        <taxon>Acidobacteriota</taxon>
        <taxon>Vicinamibacteria</taxon>
        <taxon>Vicinamibacterales</taxon>
        <taxon>Vicinamibacteraceae</taxon>
        <taxon>Luteitalea</taxon>
    </lineage>
</organism>
<comment type="cofactor">
    <cofactor evidence="1">
        <name>Zn(2+)</name>
        <dbReference type="ChEBI" id="CHEBI:29105"/>
    </cofactor>
</comment>
<dbReference type="OrthoDB" id="9775677at2"/>
<evidence type="ECO:0000256" key="4">
    <source>
        <dbReference type="ARBA" id="ARBA00022723"/>
    </source>
</evidence>
<dbReference type="SUPFAM" id="SSF55486">
    <property type="entry name" value="Metalloproteases ('zincins'), catalytic domain"/>
    <property type="match status" value="1"/>
</dbReference>
<evidence type="ECO:0000256" key="6">
    <source>
        <dbReference type="ARBA" id="ARBA00022833"/>
    </source>
</evidence>
<keyword evidence="5 11" id="KW-0378">Hydrolase</keyword>
<accession>A0A143PV86</accession>
<evidence type="ECO:0000256" key="2">
    <source>
        <dbReference type="ARBA" id="ARBA00007357"/>
    </source>
</evidence>
<feature type="signal peptide" evidence="8">
    <location>
        <begin position="1"/>
        <end position="23"/>
    </location>
</feature>
<name>A0A143PV86_LUTPR</name>
<evidence type="ECO:0000259" key="10">
    <source>
        <dbReference type="Pfam" id="PF05649"/>
    </source>
</evidence>
<dbReference type="PANTHER" id="PTHR11733">
    <property type="entry name" value="ZINC METALLOPROTEASE FAMILY M13 NEPRILYSIN-RELATED"/>
    <property type="match status" value="1"/>
</dbReference>
<keyword evidence="8" id="KW-0732">Signal</keyword>
<reference evidence="11 12" key="1">
    <citation type="journal article" date="2016" name="Genome Announc.">
        <title>First Complete Genome Sequence of a Subdivision 6 Acidobacterium Strain.</title>
        <authorList>
            <person name="Huang S."/>
            <person name="Vieira S."/>
            <person name="Bunk B."/>
            <person name="Riedel T."/>
            <person name="Sproer C."/>
            <person name="Overmann J."/>
        </authorList>
    </citation>
    <scope>NUCLEOTIDE SEQUENCE [LARGE SCALE GENOMIC DNA]</scope>
    <source>
        <strain evidence="12">DSM 100886 HEG_-6_39</strain>
    </source>
</reference>
<evidence type="ECO:0000256" key="5">
    <source>
        <dbReference type="ARBA" id="ARBA00022801"/>
    </source>
</evidence>
<gene>
    <name evidence="11" type="primary">pepO_2</name>
    <name evidence="11" type="ORF">LuPra_05380</name>
</gene>
<dbReference type="GO" id="GO:0004222">
    <property type="term" value="F:metalloendopeptidase activity"/>
    <property type="evidence" value="ECO:0007669"/>
    <property type="project" value="InterPro"/>
</dbReference>
<dbReference type="KEGG" id="abac:LuPra_05380"/>
<dbReference type="STRING" id="1855912.LuPra_05380"/>
<dbReference type="InterPro" id="IPR018497">
    <property type="entry name" value="Peptidase_M13_C"/>
</dbReference>
<evidence type="ECO:0000313" key="12">
    <source>
        <dbReference type="Proteomes" id="UP000076079"/>
    </source>
</evidence>
<evidence type="ECO:0000256" key="1">
    <source>
        <dbReference type="ARBA" id="ARBA00001947"/>
    </source>
</evidence>
<dbReference type="InterPro" id="IPR042089">
    <property type="entry name" value="Peptidase_M13_dom_2"/>
</dbReference>
<comment type="similarity">
    <text evidence="2">Belongs to the peptidase M13 family.</text>
</comment>
<dbReference type="GO" id="GO:0016485">
    <property type="term" value="P:protein processing"/>
    <property type="evidence" value="ECO:0007669"/>
    <property type="project" value="TreeGrafter"/>
</dbReference>
<dbReference type="CDD" id="cd08662">
    <property type="entry name" value="M13"/>
    <property type="match status" value="1"/>
</dbReference>
<feature type="domain" description="Peptidase M13 C-terminal" evidence="9">
    <location>
        <begin position="478"/>
        <end position="679"/>
    </location>
</feature>